<protein>
    <submittedName>
        <fullName evidence="2">Uma2 family endonuclease</fullName>
    </submittedName>
</protein>
<keyword evidence="2" id="KW-0378">Hydrolase</keyword>
<accession>A0A6B1D7S6</accession>
<evidence type="ECO:0000313" key="2">
    <source>
        <dbReference type="EMBL" id="MYC95237.1"/>
    </source>
</evidence>
<reference evidence="2" key="1">
    <citation type="submission" date="2019-09" db="EMBL/GenBank/DDBJ databases">
        <title>Characterisation of the sponge microbiome using genome-centric metagenomics.</title>
        <authorList>
            <person name="Engelberts J.P."/>
            <person name="Robbins S.J."/>
            <person name="De Goeij J.M."/>
            <person name="Aranda M."/>
            <person name="Bell S.C."/>
            <person name="Webster N.S."/>
        </authorList>
    </citation>
    <scope>NUCLEOTIDE SEQUENCE</scope>
    <source>
        <strain evidence="2">SB0661_bin_32</strain>
    </source>
</reference>
<gene>
    <name evidence="2" type="ORF">F4X14_09715</name>
</gene>
<proteinExistence type="predicted"/>
<dbReference type="GO" id="GO:0004519">
    <property type="term" value="F:endonuclease activity"/>
    <property type="evidence" value="ECO:0007669"/>
    <property type="project" value="UniProtKB-KW"/>
</dbReference>
<dbReference type="Pfam" id="PF05685">
    <property type="entry name" value="Uma2"/>
    <property type="match status" value="1"/>
</dbReference>
<dbReference type="PANTHER" id="PTHR34107:SF1">
    <property type="entry name" value="SLL0198 PROTEIN"/>
    <property type="match status" value="1"/>
</dbReference>
<dbReference type="InterPro" id="IPR011335">
    <property type="entry name" value="Restrct_endonuc-II-like"/>
</dbReference>
<dbReference type="SUPFAM" id="SSF52980">
    <property type="entry name" value="Restriction endonuclease-like"/>
    <property type="match status" value="1"/>
</dbReference>
<organism evidence="2">
    <name type="scientific">Caldilineaceae bacterium SB0661_bin_32</name>
    <dbReference type="NCBI Taxonomy" id="2605255"/>
    <lineage>
        <taxon>Bacteria</taxon>
        <taxon>Bacillati</taxon>
        <taxon>Chloroflexota</taxon>
        <taxon>Caldilineae</taxon>
        <taxon>Caldilineales</taxon>
        <taxon>Caldilineaceae</taxon>
    </lineage>
</organism>
<dbReference type="PANTHER" id="PTHR34107">
    <property type="entry name" value="SLL0198 PROTEIN-RELATED"/>
    <property type="match status" value="1"/>
</dbReference>
<evidence type="ECO:0000259" key="1">
    <source>
        <dbReference type="Pfam" id="PF05685"/>
    </source>
</evidence>
<dbReference type="InterPro" id="IPR012296">
    <property type="entry name" value="Nuclease_put_TT1808"/>
</dbReference>
<keyword evidence="2" id="KW-0255">Endonuclease</keyword>
<name>A0A6B1D7S6_9CHLR</name>
<comment type="caution">
    <text evidence="2">The sequence shown here is derived from an EMBL/GenBank/DDBJ whole genome shotgun (WGS) entry which is preliminary data.</text>
</comment>
<sequence length="183" mass="19969">MTVTTAKLLTADDLLRLCSQGVRGELLRGVLCETMPSGIRHGKTVVNLTILLGAFVKPHRMGTIVASDAGFLLEQEPDTVREPDVAFISARRLPPDEDVPGYFEGPPDLAVEIASPSDTPRQLFDKARMWISFGVPLVWTVDPEARIIDIHQPNHPLVRLSTDDTLDGGNVLPGFICTVGDIF</sequence>
<dbReference type="CDD" id="cd06260">
    <property type="entry name" value="DUF820-like"/>
    <property type="match status" value="1"/>
</dbReference>
<feature type="domain" description="Putative restriction endonuclease" evidence="1">
    <location>
        <begin position="12"/>
        <end position="179"/>
    </location>
</feature>
<dbReference type="EMBL" id="VXMH01000048">
    <property type="protein sequence ID" value="MYC95237.1"/>
    <property type="molecule type" value="Genomic_DNA"/>
</dbReference>
<dbReference type="InterPro" id="IPR008538">
    <property type="entry name" value="Uma2"/>
</dbReference>
<dbReference type="AlphaFoldDB" id="A0A6B1D7S6"/>
<keyword evidence="2" id="KW-0540">Nuclease</keyword>
<dbReference type="Gene3D" id="3.90.1570.10">
    <property type="entry name" value="tt1808, chain A"/>
    <property type="match status" value="1"/>
</dbReference>